<evidence type="ECO:0000313" key="1">
    <source>
        <dbReference type="EMBL" id="GJN22093.1"/>
    </source>
</evidence>
<keyword evidence="2" id="KW-1185">Reference proteome</keyword>
<gene>
    <name evidence="1" type="primary">gb09626</name>
    <name evidence="1" type="ORF">PR202_gb09626</name>
</gene>
<sequence length="108" mass="11680">MAPFTSLDAGIFEQLGVDASTAYWNAGTCWTDPTVCTYPSSLAGDAHQTWSLEGRKERIHQKICVGAQNCPQPVSHTVDDPAVLRREQAAQVFGSVALTAARDESQRS</sequence>
<protein>
    <submittedName>
        <fullName evidence="1">Uncharacterized protein</fullName>
    </submittedName>
</protein>
<dbReference type="EMBL" id="BQKI01000075">
    <property type="protein sequence ID" value="GJN22093.1"/>
    <property type="molecule type" value="Genomic_DNA"/>
</dbReference>
<proteinExistence type="predicted"/>
<dbReference type="AlphaFoldDB" id="A0AAV5EFF0"/>
<name>A0AAV5EFF0_ELECO</name>
<reference evidence="1" key="2">
    <citation type="submission" date="2021-12" db="EMBL/GenBank/DDBJ databases">
        <title>Resequencing data analysis of finger millet.</title>
        <authorList>
            <person name="Hatakeyama M."/>
            <person name="Aluri S."/>
            <person name="Balachadran M.T."/>
            <person name="Sivarajan S.R."/>
            <person name="Poveda L."/>
            <person name="Shimizu-Inatsugi R."/>
            <person name="Schlapbach R."/>
            <person name="Sreeman S.M."/>
            <person name="Shimizu K.K."/>
        </authorList>
    </citation>
    <scope>NUCLEOTIDE SEQUENCE</scope>
</reference>
<comment type="caution">
    <text evidence="1">The sequence shown here is derived from an EMBL/GenBank/DDBJ whole genome shotgun (WGS) entry which is preliminary data.</text>
</comment>
<accession>A0AAV5EFF0</accession>
<dbReference type="Proteomes" id="UP001054889">
    <property type="component" value="Unassembled WGS sequence"/>
</dbReference>
<organism evidence="1 2">
    <name type="scientific">Eleusine coracana subsp. coracana</name>
    <dbReference type="NCBI Taxonomy" id="191504"/>
    <lineage>
        <taxon>Eukaryota</taxon>
        <taxon>Viridiplantae</taxon>
        <taxon>Streptophyta</taxon>
        <taxon>Embryophyta</taxon>
        <taxon>Tracheophyta</taxon>
        <taxon>Spermatophyta</taxon>
        <taxon>Magnoliopsida</taxon>
        <taxon>Liliopsida</taxon>
        <taxon>Poales</taxon>
        <taxon>Poaceae</taxon>
        <taxon>PACMAD clade</taxon>
        <taxon>Chloridoideae</taxon>
        <taxon>Cynodonteae</taxon>
        <taxon>Eleusininae</taxon>
        <taxon>Eleusine</taxon>
    </lineage>
</organism>
<evidence type="ECO:0000313" key="2">
    <source>
        <dbReference type="Proteomes" id="UP001054889"/>
    </source>
</evidence>
<reference evidence="1" key="1">
    <citation type="journal article" date="2018" name="DNA Res.">
        <title>Multiple hybrid de novo genome assembly of finger millet, an orphan allotetraploid crop.</title>
        <authorList>
            <person name="Hatakeyama M."/>
            <person name="Aluri S."/>
            <person name="Balachadran M.T."/>
            <person name="Sivarajan S.R."/>
            <person name="Patrignani A."/>
            <person name="Gruter S."/>
            <person name="Poveda L."/>
            <person name="Shimizu-Inatsugi R."/>
            <person name="Baeten J."/>
            <person name="Francoijs K.J."/>
            <person name="Nataraja K.N."/>
            <person name="Reddy Y.A.N."/>
            <person name="Phadnis S."/>
            <person name="Ravikumar R.L."/>
            <person name="Schlapbach R."/>
            <person name="Sreeman S.M."/>
            <person name="Shimizu K.K."/>
        </authorList>
    </citation>
    <scope>NUCLEOTIDE SEQUENCE</scope>
</reference>